<name>A0A1H4EQY3_9RHOB</name>
<dbReference type="RefSeq" id="WP_093255416.1">
    <property type="nucleotide sequence ID" value="NZ_FNQM01000015.1"/>
</dbReference>
<dbReference type="Proteomes" id="UP000198703">
    <property type="component" value="Unassembled WGS sequence"/>
</dbReference>
<sequence>MTARSPRESRKALDFPDNPFDAAGYVGDLVCLVLGAEEPPPAAQTPYRHWRADAVRRITGCLDACVFASGVDFAAIAAAVAAHAQAHYGKDGWDFIVECWTLDEIIAELREEGVASRSAAIADFARIAALLDERRAEVRAEAW</sequence>
<dbReference type="STRING" id="89524.SAMN05444370_11540"/>
<organism evidence="1 2">
    <name type="scientific">Rubrimonas cliftonensis</name>
    <dbReference type="NCBI Taxonomy" id="89524"/>
    <lineage>
        <taxon>Bacteria</taxon>
        <taxon>Pseudomonadati</taxon>
        <taxon>Pseudomonadota</taxon>
        <taxon>Alphaproteobacteria</taxon>
        <taxon>Rhodobacterales</taxon>
        <taxon>Paracoccaceae</taxon>
        <taxon>Rubrimonas</taxon>
    </lineage>
</organism>
<reference evidence="1 2" key="1">
    <citation type="submission" date="2016-10" db="EMBL/GenBank/DDBJ databases">
        <authorList>
            <person name="de Groot N.N."/>
        </authorList>
    </citation>
    <scope>NUCLEOTIDE SEQUENCE [LARGE SCALE GENOMIC DNA]</scope>
    <source>
        <strain evidence="1 2">DSM 15345</strain>
    </source>
</reference>
<accession>A0A1H4EQY3</accession>
<protein>
    <submittedName>
        <fullName evidence="1">Uncharacterized protein</fullName>
    </submittedName>
</protein>
<dbReference type="AlphaFoldDB" id="A0A1H4EQY3"/>
<keyword evidence="2" id="KW-1185">Reference proteome</keyword>
<evidence type="ECO:0000313" key="2">
    <source>
        <dbReference type="Proteomes" id="UP000198703"/>
    </source>
</evidence>
<evidence type="ECO:0000313" key="1">
    <source>
        <dbReference type="EMBL" id="SEA87259.1"/>
    </source>
</evidence>
<gene>
    <name evidence="1" type="ORF">SAMN05444370_11540</name>
</gene>
<proteinExistence type="predicted"/>
<dbReference type="EMBL" id="FNQM01000015">
    <property type="protein sequence ID" value="SEA87259.1"/>
    <property type="molecule type" value="Genomic_DNA"/>
</dbReference>